<keyword evidence="12" id="KW-1185">Reference proteome</keyword>
<proteinExistence type="predicted"/>
<evidence type="ECO:0000256" key="8">
    <source>
        <dbReference type="SAM" id="MobiDB-lite"/>
    </source>
</evidence>
<gene>
    <name evidence="11" type="ORF">PDIGIT_LOCUS12399</name>
</gene>
<feature type="region of interest" description="Disordered" evidence="8">
    <location>
        <begin position="161"/>
        <end position="192"/>
    </location>
</feature>
<dbReference type="EMBL" id="CAOQHR010000009">
    <property type="protein sequence ID" value="CAI6339247.1"/>
    <property type="molecule type" value="Genomic_DNA"/>
</dbReference>
<keyword evidence="5" id="KW-0472">Membrane</keyword>
<keyword evidence="7" id="KW-0449">Lipoprotein</keyword>
<reference evidence="11" key="1">
    <citation type="submission" date="2023-01" db="EMBL/GenBank/DDBJ databases">
        <authorList>
            <person name="Van Ghelder C."/>
            <person name="Rancurel C."/>
        </authorList>
    </citation>
    <scope>NUCLEOTIDE SEQUENCE</scope>
    <source>
        <strain evidence="11">CNCM I-4278</strain>
    </source>
</reference>
<evidence type="ECO:0000313" key="11">
    <source>
        <dbReference type="EMBL" id="CAI6339247.1"/>
    </source>
</evidence>
<dbReference type="InterPro" id="IPR046530">
    <property type="entry name" value="BIM1-like_dom"/>
</dbReference>
<dbReference type="PANTHER" id="PTHR34992">
    <property type="entry name" value="HYPHAL ANASTAMOSIS-7 PROTEIN"/>
    <property type="match status" value="1"/>
</dbReference>
<dbReference type="PANTHER" id="PTHR34992:SF1">
    <property type="entry name" value="COPPER ACQUISITION FACTOR BIM1-LIKE DOMAIN-CONTAINING PROTEIN"/>
    <property type="match status" value="1"/>
</dbReference>
<dbReference type="GO" id="GO:0098552">
    <property type="term" value="C:side of membrane"/>
    <property type="evidence" value="ECO:0007669"/>
    <property type="project" value="UniProtKB-KW"/>
</dbReference>
<evidence type="ECO:0000256" key="2">
    <source>
        <dbReference type="ARBA" id="ARBA00022475"/>
    </source>
</evidence>
<feature type="compositionally biased region" description="Low complexity" evidence="8">
    <location>
        <begin position="167"/>
        <end position="192"/>
    </location>
</feature>
<dbReference type="CDD" id="cd21176">
    <property type="entry name" value="LPMO_auxiliary-like"/>
    <property type="match status" value="1"/>
</dbReference>
<sequence length="213" mass="21924">MHYSTFNLLALLPFATAHFTLNWPTARGFDDTQAGSFPCGGFDEVKSPRTEFPLGGGPLQLNLEHTSTQVAVYLSLGSDPGNNYNIVLRPQFKEQGPGDFCLGEVGLPSSLNITSGTNGTIQVVTNGHAGGGLYQCADVTFTNITLSQSDNHCANNTNVKVTQENMPGNPNGTSSGTGTSSETPGPNPSSAAAHATAAGWLLGAVGAAGLALL</sequence>
<accession>A0A9W4XY85</accession>
<comment type="caution">
    <text evidence="11">The sequence shown here is derived from an EMBL/GenBank/DDBJ whole genome shotgun (WGS) entry which is preliminary data.</text>
</comment>
<keyword evidence="4 9" id="KW-0732">Signal</keyword>
<protein>
    <recommendedName>
        <fullName evidence="10">Copper acquisition factor BIM1-like domain-containing protein</fullName>
    </recommendedName>
</protein>
<evidence type="ECO:0000256" key="3">
    <source>
        <dbReference type="ARBA" id="ARBA00022622"/>
    </source>
</evidence>
<keyword evidence="3" id="KW-0336">GPI-anchor</keyword>
<evidence type="ECO:0000256" key="4">
    <source>
        <dbReference type="ARBA" id="ARBA00022729"/>
    </source>
</evidence>
<comment type="subcellular location">
    <subcellularLocation>
        <location evidence="1">Cell membrane</location>
        <topology evidence="1">Lipid-anchor</topology>
        <topology evidence="1">GPI-anchor</topology>
    </subcellularLocation>
</comment>
<dbReference type="GO" id="GO:0005886">
    <property type="term" value="C:plasma membrane"/>
    <property type="evidence" value="ECO:0007669"/>
    <property type="project" value="UniProtKB-SubCell"/>
</dbReference>
<evidence type="ECO:0000256" key="1">
    <source>
        <dbReference type="ARBA" id="ARBA00004609"/>
    </source>
</evidence>
<dbReference type="Pfam" id="PF20238">
    <property type="entry name" value="BIM1-like_dom"/>
    <property type="match status" value="1"/>
</dbReference>
<dbReference type="OrthoDB" id="2146436at2759"/>
<evidence type="ECO:0000259" key="10">
    <source>
        <dbReference type="Pfam" id="PF20238"/>
    </source>
</evidence>
<evidence type="ECO:0000256" key="6">
    <source>
        <dbReference type="ARBA" id="ARBA00023180"/>
    </source>
</evidence>
<keyword evidence="6" id="KW-0325">Glycoprotein</keyword>
<keyword evidence="2" id="KW-1003">Cell membrane</keyword>
<feature type="domain" description="Copper acquisition factor BIM1-like" evidence="10">
    <location>
        <begin position="17"/>
        <end position="157"/>
    </location>
</feature>
<dbReference type="Proteomes" id="UP001152607">
    <property type="component" value="Unassembled WGS sequence"/>
</dbReference>
<dbReference type="AlphaFoldDB" id="A0A9W4XY85"/>
<organism evidence="11 12">
    <name type="scientific">Periconia digitata</name>
    <dbReference type="NCBI Taxonomy" id="1303443"/>
    <lineage>
        <taxon>Eukaryota</taxon>
        <taxon>Fungi</taxon>
        <taxon>Dikarya</taxon>
        <taxon>Ascomycota</taxon>
        <taxon>Pezizomycotina</taxon>
        <taxon>Dothideomycetes</taxon>
        <taxon>Pleosporomycetidae</taxon>
        <taxon>Pleosporales</taxon>
        <taxon>Massarineae</taxon>
        <taxon>Periconiaceae</taxon>
        <taxon>Periconia</taxon>
    </lineage>
</organism>
<name>A0A9W4XY85_9PLEO</name>
<evidence type="ECO:0000256" key="5">
    <source>
        <dbReference type="ARBA" id="ARBA00023136"/>
    </source>
</evidence>
<feature type="chain" id="PRO_5040761830" description="Copper acquisition factor BIM1-like domain-containing protein" evidence="9">
    <location>
        <begin position="18"/>
        <end position="213"/>
    </location>
</feature>
<dbReference type="InterPro" id="IPR046936">
    <property type="entry name" value="BIM1-like"/>
</dbReference>
<evidence type="ECO:0000313" key="12">
    <source>
        <dbReference type="Proteomes" id="UP001152607"/>
    </source>
</evidence>
<evidence type="ECO:0000256" key="9">
    <source>
        <dbReference type="SAM" id="SignalP"/>
    </source>
</evidence>
<feature type="signal peptide" evidence="9">
    <location>
        <begin position="1"/>
        <end position="17"/>
    </location>
</feature>
<evidence type="ECO:0000256" key="7">
    <source>
        <dbReference type="ARBA" id="ARBA00023288"/>
    </source>
</evidence>